<dbReference type="Gene3D" id="3.30.70.270">
    <property type="match status" value="1"/>
</dbReference>
<keyword evidence="3 8" id="KW-0597">Phosphoprotein</keyword>
<dbReference type="Pfam" id="PF00072">
    <property type="entry name" value="Response_reg"/>
    <property type="match status" value="1"/>
</dbReference>
<evidence type="ECO:0000256" key="7">
    <source>
        <dbReference type="ARBA" id="ARBA00023163"/>
    </source>
</evidence>
<dbReference type="PRINTS" id="PR00032">
    <property type="entry name" value="HTHARAC"/>
</dbReference>
<feature type="domain" description="HTH araC/xylS-type" evidence="9">
    <location>
        <begin position="442"/>
        <end position="541"/>
    </location>
</feature>
<evidence type="ECO:0000256" key="6">
    <source>
        <dbReference type="ARBA" id="ARBA00023125"/>
    </source>
</evidence>
<comment type="caution">
    <text evidence="11">The sequence shown here is derived from an EMBL/GenBank/DDBJ whole genome shotgun (WGS) entry which is preliminary data.</text>
</comment>
<dbReference type="Pfam" id="PF12833">
    <property type="entry name" value="HTH_18"/>
    <property type="match status" value="1"/>
</dbReference>
<evidence type="ECO:0000313" key="12">
    <source>
        <dbReference type="Proteomes" id="UP000467637"/>
    </source>
</evidence>
<accession>A0ABW9U6F0</accession>
<gene>
    <name evidence="11" type="ORF">GON05_09835</name>
</gene>
<name>A0ABW9U6F0_9BACL</name>
<dbReference type="Pfam" id="PF17853">
    <property type="entry name" value="GGDEF_2"/>
    <property type="match status" value="1"/>
</dbReference>
<evidence type="ECO:0000259" key="10">
    <source>
        <dbReference type="PROSITE" id="PS50110"/>
    </source>
</evidence>
<dbReference type="PROSITE" id="PS50110">
    <property type="entry name" value="RESPONSE_REGULATORY"/>
    <property type="match status" value="1"/>
</dbReference>
<dbReference type="InterPro" id="IPR043128">
    <property type="entry name" value="Rev_trsase/Diguanyl_cyclase"/>
</dbReference>
<keyword evidence="7" id="KW-0804">Transcription</keyword>
<keyword evidence="6" id="KW-0238">DNA-binding</keyword>
<dbReference type="InterPro" id="IPR001789">
    <property type="entry name" value="Sig_transdc_resp-reg_receiver"/>
</dbReference>
<dbReference type="PROSITE" id="PS01124">
    <property type="entry name" value="HTH_ARAC_FAMILY_2"/>
    <property type="match status" value="1"/>
</dbReference>
<dbReference type="Proteomes" id="UP000467637">
    <property type="component" value="Unassembled WGS sequence"/>
</dbReference>
<proteinExistence type="predicted"/>
<feature type="modified residue" description="4-aspartylphosphate" evidence="8">
    <location>
        <position position="66"/>
    </location>
</feature>
<keyword evidence="12" id="KW-1185">Reference proteome</keyword>
<keyword evidence="2" id="KW-0963">Cytoplasm</keyword>
<dbReference type="SMART" id="SM00342">
    <property type="entry name" value="HTH_ARAC"/>
    <property type="match status" value="1"/>
</dbReference>
<evidence type="ECO:0000259" key="9">
    <source>
        <dbReference type="PROSITE" id="PS01124"/>
    </source>
</evidence>
<keyword evidence="4" id="KW-0902">Two-component regulatory system</keyword>
<dbReference type="SUPFAM" id="SSF52172">
    <property type="entry name" value="CheY-like"/>
    <property type="match status" value="1"/>
</dbReference>
<evidence type="ECO:0000256" key="4">
    <source>
        <dbReference type="ARBA" id="ARBA00023012"/>
    </source>
</evidence>
<reference evidence="11 12" key="1">
    <citation type="submission" date="2019-12" db="EMBL/GenBank/DDBJ databases">
        <authorList>
            <person name="Huq M.A."/>
        </authorList>
    </citation>
    <scope>NUCLEOTIDE SEQUENCE [LARGE SCALE GENOMIC DNA]</scope>
    <source>
        <strain evidence="11 12">MAH-34</strain>
    </source>
</reference>
<dbReference type="InterPro" id="IPR051552">
    <property type="entry name" value="HptR"/>
</dbReference>
<dbReference type="InterPro" id="IPR018060">
    <property type="entry name" value="HTH_AraC"/>
</dbReference>
<dbReference type="PANTHER" id="PTHR42713">
    <property type="entry name" value="HISTIDINE KINASE-RELATED"/>
    <property type="match status" value="1"/>
</dbReference>
<dbReference type="InterPro" id="IPR011006">
    <property type="entry name" value="CheY-like_superfamily"/>
</dbReference>
<dbReference type="InterPro" id="IPR041522">
    <property type="entry name" value="CdaR_GGDEF"/>
</dbReference>
<evidence type="ECO:0000256" key="8">
    <source>
        <dbReference type="PROSITE-ProRule" id="PRU00169"/>
    </source>
</evidence>
<evidence type="ECO:0000256" key="3">
    <source>
        <dbReference type="ARBA" id="ARBA00022553"/>
    </source>
</evidence>
<evidence type="ECO:0000313" key="11">
    <source>
        <dbReference type="EMBL" id="MVQ34958.1"/>
    </source>
</evidence>
<dbReference type="InterPro" id="IPR009057">
    <property type="entry name" value="Homeodomain-like_sf"/>
</dbReference>
<sequence>MKVKLMGRGMVMRNLIIADDDVIIRRGLSKTIDWASYGLHLIGAAGNGREALQFAEELKPDIVLSDIRMPHIDGLELAEQLLAKYPDVKIVLMTSYDEFKFAQKALKLKVFDYVLKPFENEVLLETMQRAVAEYQRESKVRKQISDSMPLMRQLFWEHLISGRFHENELMAEAKFLEINLQAATYLACIIKLDDYHFPKVRNRYGQEMLRYCVSNIIQEMTADLEQCHIFHYDGEEIVIAFGVSADTELRKQLIREMMEEVCKNVERYLKTTVTIGVGPIYENPISLRRSYLEAKMILEYRHIVGTNQVLITRDIDLQPPVETTVLEGWKDELLVRVKLGMKEESLAIIRELEQDIVNRKIVPLQDIHILGTEIALLLYREFWEWIHTWKMELKFGGFTHFCTNLQTLTTSKEVFSTIQEFLLELLAEICSRRDSHQKQLLNKAHKYIEDNYNREELSLQEVADYVNVSAGHLSSIFKKVGNKVFSDYLLEVRMKSALSLMSREDCKSYEVAYRVGFSNPQYFSVCFKKYTGFTPTDYRNGSRMST</sequence>
<comment type="subcellular location">
    <subcellularLocation>
        <location evidence="1">Cytoplasm</location>
    </subcellularLocation>
</comment>
<keyword evidence="5" id="KW-0805">Transcription regulation</keyword>
<dbReference type="CDD" id="cd17536">
    <property type="entry name" value="REC_YesN-like"/>
    <property type="match status" value="1"/>
</dbReference>
<evidence type="ECO:0000256" key="1">
    <source>
        <dbReference type="ARBA" id="ARBA00004496"/>
    </source>
</evidence>
<organism evidence="11 12">
    <name type="scientific">Paenibacillus anseongense</name>
    <dbReference type="NCBI Taxonomy" id="2682845"/>
    <lineage>
        <taxon>Bacteria</taxon>
        <taxon>Bacillati</taxon>
        <taxon>Bacillota</taxon>
        <taxon>Bacilli</taxon>
        <taxon>Bacillales</taxon>
        <taxon>Paenibacillaceae</taxon>
        <taxon>Paenibacillus</taxon>
    </lineage>
</organism>
<protein>
    <submittedName>
        <fullName evidence="11">Response regulator</fullName>
    </submittedName>
</protein>
<dbReference type="SUPFAM" id="SSF46689">
    <property type="entry name" value="Homeodomain-like"/>
    <property type="match status" value="1"/>
</dbReference>
<dbReference type="InterPro" id="IPR020449">
    <property type="entry name" value="Tscrpt_reg_AraC-type_HTH"/>
</dbReference>
<dbReference type="SMART" id="SM00448">
    <property type="entry name" value="REC"/>
    <property type="match status" value="1"/>
</dbReference>
<evidence type="ECO:0000256" key="2">
    <source>
        <dbReference type="ARBA" id="ARBA00022490"/>
    </source>
</evidence>
<evidence type="ECO:0000256" key="5">
    <source>
        <dbReference type="ARBA" id="ARBA00023015"/>
    </source>
</evidence>
<dbReference type="Gene3D" id="1.10.10.60">
    <property type="entry name" value="Homeodomain-like"/>
    <property type="match status" value="2"/>
</dbReference>
<feature type="domain" description="Response regulatory" evidence="10">
    <location>
        <begin position="14"/>
        <end position="131"/>
    </location>
</feature>
<dbReference type="PANTHER" id="PTHR42713:SF3">
    <property type="entry name" value="TRANSCRIPTIONAL REGULATORY PROTEIN HPTR"/>
    <property type="match status" value="1"/>
</dbReference>
<dbReference type="EMBL" id="WSEM01000008">
    <property type="protein sequence ID" value="MVQ34958.1"/>
    <property type="molecule type" value="Genomic_DNA"/>
</dbReference>
<dbReference type="Gene3D" id="3.40.50.2300">
    <property type="match status" value="1"/>
</dbReference>